<sequence>MRRSLPVLAALSTLLGPTARAEERSSPPTTLSLATLPDEDRLAALLWERSADFAEARARIATSRADLQRAHLLPNPELDVSMNTIPIGETNPPGLRRLDDIPNYVVGVSELVELGKRGPRQDAAKATLSATALDVHASLRTRTYDVLERAAEVATTEVRIAELRKLTEDALKLTELQRARQQHGDAAGLDVDRSTLEAQALETSLGEEQVKLADALIACAQLAGLPCEPFGAREPAAAFLEARLDRASVPSAIDSRPDLRALGAQQDAAQASLKLAKRRWIPDPTVRAGYTRDQFMISGNQKNSLFVGLSIPLPFFDHGQADAHEASASAESARVARELLAAQAKREAEVLGHQLRAVQQRRDRLHTQTLPLAEGVVQRLDAAVKAGGAALQDLLLARRTYGELLLHAADLDQTAYRLTVAIDRTSAAGPRAPDILTHPKS</sequence>
<dbReference type="InterPro" id="IPR003423">
    <property type="entry name" value="OMP_efflux"/>
</dbReference>
<evidence type="ECO:0000256" key="1">
    <source>
        <dbReference type="ARBA" id="ARBA00007613"/>
    </source>
</evidence>
<name>A0A3A8HYG7_9BACT</name>
<dbReference type="PANTHER" id="PTHR30203:SF24">
    <property type="entry name" value="BLR4935 PROTEIN"/>
    <property type="match status" value="1"/>
</dbReference>
<dbReference type="EMBL" id="RAVZ01000311">
    <property type="protein sequence ID" value="RKG76207.1"/>
    <property type="molecule type" value="Genomic_DNA"/>
</dbReference>
<comment type="caution">
    <text evidence="2">The sequence shown here is derived from an EMBL/GenBank/DDBJ whole genome shotgun (WGS) entry which is preliminary data.</text>
</comment>
<dbReference type="GO" id="GO:0015562">
    <property type="term" value="F:efflux transmembrane transporter activity"/>
    <property type="evidence" value="ECO:0007669"/>
    <property type="project" value="InterPro"/>
</dbReference>
<dbReference type="Proteomes" id="UP000268094">
    <property type="component" value="Unassembled WGS sequence"/>
</dbReference>
<reference evidence="3" key="1">
    <citation type="submission" date="2018-09" db="EMBL/GenBank/DDBJ databases">
        <authorList>
            <person name="Livingstone P.G."/>
            <person name="Whitworth D.E."/>
        </authorList>
    </citation>
    <scope>NUCLEOTIDE SEQUENCE [LARGE SCALE GENOMIC DNA]</scope>
    <source>
        <strain evidence="3">CA054A</strain>
    </source>
</reference>
<organism evidence="2 3">
    <name type="scientific">Corallococcus terminator</name>
    <dbReference type="NCBI Taxonomy" id="2316733"/>
    <lineage>
        <taxon>Bacteria</taxon>
        <taxon>Pseudomonadati</taxon>
        <taxon>Myxococcota</taxon>
        <taxon>Myxococcia</taxon>
        <taxon>Myxococcales</taxon>
        <taxon>Cystobacterineae</taxon>
        <taxon>Myxococcaceae</taxon>
        <taxon>Corallococcus</taxon>
    </lineage>
</organism>
<dbReference type="Pfam" id="PF02321">
    <property type="entry name" value="OEP"/>
    <property type="match status" value="1"/>
</dbReference>
<evidence type="ECO:0000313" key="3">
    <source>
        <dbReference type="Proteomes" id="UP000268094"/>
    </source>
</evidence>
<dbReference type="AlphaFoldDB" id="A0A3A8HYG7"/>
<gene>
    <name evidence="2" type="ORF">D7V88_32545</name>
</gene>
<protein>
    <submittedName>
        <fullName evidence="2">TolC family protein</fullName>
    </submittedName>
</protein>
<proteinExistence type="inferred from homology"/>
<dbReference type="Gene3D" id="1.20.1600.10">
    <property type="entry name" value="Outer membrane efflux proteins (OEP)"/>
    <property type="match status" value="1"/>
</dbReference>
<dbReference type="SUPFAM" id="SSF56954">
    <property type="entry name" value="Outer membrane efflux proteins (OEP)"/>
    <property type="match status" value="1"/>
</dbReference>
<accession>A0A3A8HYG7</accession>
<evidence type="ECO:0000313" key="2">
    <source>
        <dbReference type="EMBL" id="RKG76207.1"/>
    </source>
</evidence>
<dbReference type="RefSeq" id="WP_120544512.1">
    <property type="nucleotide sequence ID" value="NZ_RAVZ01000311.1"/>
</dbReference>
<dbReference type="InterPro" id="IPR010131">
    <property type="entry name" value="MdtP/NodT-like"/>
</dbReference>
<dbReference type="OrthoDB" id="5502510at2"/>
<comment type="similarity">
    <text evidence="1">Belongs to the outer membrane factor (OMF) (TC 1.B.17) family.</text>
</comment>
<keyword evidence="3" id="KW-1185">Reference proteome</keyword>
<dbReference type="PANTHER" id="PTHR30203">
    <property type="entry name" value="OUTER MEMBRANE CATION EFFLUX PROTEIN"/>
    <property type="match status" value="1"/>
</dbReference>